<reference evidence="3" key="1">
    <citation type="submission" date="2016-11" db="UniProtKB">
        <authorList>
            <consortium name="WormBaseParasite"/>
        </authorList>
    </citation>
    <scope>IDENTIFICATION</scope>
</reference>
<dbReference type="AlphaFoldDB" id="A0A1I7ZER2"/>
<evidence type="ECO:0000256" key="1">
    <source>
        <dbReference type="SAM" id="SignalP"/>
    </source>
</evidence>
<accession>A0A1I7ZER2</accession>
<dbReference type="WBParaSite" id="L893_g2544.t1">
    <property type="protein sequence ID" value="L893_g2544.t1"/>
    <property type="gene ID" value="L893_g2544"/>
</dbReference>
<protein>
    <submittedName>
        <fullName evidence="3">Uncharacterized protein</fullName>
    </submittedName>
</protein>
<proteinExistence type="predicted"/>
<sequence length="104" mass="12270">MWTMKSVFVLFVLISIIDVGPAYGRFFPDSRIFFSWRLHTSRELLPTSLSDYQQSKPVKVRPNLDSFKRNSLVWKSEHPFFSWGTPYFTKGQTVQKSMPLMPYN</sequence>
<keyword evidence="2" id="KW-1185">Reference proteome</keyword>
<organism evidence="2 3">
    <name type="scientific">Steinernema glaseri</name>
    <dbReference type="NCBI Taxonomy" id="37863"/>
    <lineage>
        <taxon>Eukaryota</taxon>
        <taxon>Metazoa</taxon>
        <taxon>Ecdysozoa</taxon>
        <taxon>Nematoda</taxon>
        <taxon>Chromadorea</taxon>
        <taxon>Rhabditida</taxon>
        <taxon>Tylenchina</taxon>
        <taxon>Panagrolaimomorpha</taxon>
        <taxon>Strongyloidoidea</taxon>
        <taxon>Steinernematidae</taxon>
        <taxon>Steinernema</taxon>
    </lineage>
</organism>
<evidence type="ECO:0000313" key="2">
    <source>
        <dbReference type="Proteomes" id="UP000095287"/>
    </source>
</evidence>
<feature type="signal peptide" evidence="1">
    <location>
        <begin position="1"/>
        <end position="24"/>
    </location>
</feature>
<feature type="chain" id="PRO_5009313337" evidence="1">
    <location>
        <begin position="25"/>
        <end position="104"/>
    </location>
</feature>
<name>A0A1I7ZER2_9BILA</name>
<evidence type="ECO:0000313" key="3">
    <source>
        <dbReference type="WBParaSite" id="L893_g2544.t1"/>
    </source>
</evidence>
<dbReference type="Proteomes" id="UP000095287">
    <property type="component" value="Unplaced"/>
</dbReference>
<keyword evidence="1" id="KW-0732">Signal</keyword>